<feature type="domain" description="Zinc finger CGNR" evidence="1">
    <location>
        <begin position="159"/>
        <end position="201"/>
    </location>
</feature>
<dbReference type="Proteomes" id="UP000193711">
    <property type="component" value="Unassembled WGS sequence"/>
</dbReference>
<dbReference type="STRING" id="1891671.SAMN06295885_0480"/>
<dbReference type="OrthoDB" id="123307at2"/>
<dbReference type="InterPro" id="IPR021005">
    <property type="entry name" value="Znf_CGNR"/>
</dbReference>
<accession>A0A1X7N0K3</accession>
<dbReference type="Pfam" id="PF07336">
    <property type="entry name" value="ABATE"/>
    <property type="match status" value="1"/>
</dbReference>
<protein>
    <submittedName>
        <fullName evidence="2">Conserved protein containing a Zn-ribbon-like motif, possibly RNA-binding</fullName>
    </submittedName>
</protein>
<dbReference type="Gene3D" id="1.10.3300.10">
    <property type="entry name" value="Jann2411-like domain"/>
    <property type="match status" value="1"/>
</dbReference>
<gene>
    <name evidence="2" type="ORF">SAMN06295885_0480</name>
</gene>
<name>A0A1X7N0K3_9MICO</name>
<proteinExistence type="predicted"/>
<dbReference type="RefSeq" id="WP_085475000.1">
    <property type="nucleotide sequence ID" value="NZ_FXBM01000001.1"/>
</dbReference>
<evidence type="ECO:0000313" key="3">
    <source>
        <dbReference type="Proteomes" id="UP000193711"/>
    </source>
</evidence>
<dbReference type="SUPFAM" id="SSF160904">
    <property type="entry name" value="Jann2411-like"/>
    <property type="match status" value="1"/>
</dbReference>
<sequence length="208" mass="21937">MTEPHARVIRGRTPGTGQWLEEADGRRWWFDSGNPALDFAHSGPMLGAPGERLDSDSALAAWIAERFDAVGEGAAGARLADALMLRAAIARLAAAAEAGTPGDAGDVDVVNLLAAMPDIPPVLSGGARQAGRTSAGALQALSTIAREAVDLLGGGTAGRLRRCAAEDCRLLYLDVSRAGTRRWCSMQRCGNRAKVRAHRLRTAEREGR</sequence>
<evidence type="ECO:0000259" key="1">
    <source>
        <dbReference type="Pfam" id="PF11706"/>
    </source>
</evidence>
<dbReference type="InterPro" id="IPR023286">
    <property type="entry name" value="ABATE_dom_sf"/>
</dbReference>
<reference evidence="3" key="1">
    <citation type="submission" date="2017-04" db="EMBL/GenBank/DDBJ databases">
        <authorList>
            <person name="Varghese N."/>
            <person name="Submissions S."/>
        </authorList>
    </citation>
    <scope>NUCLEOTIDE SEQUENCE [LARGE SCALE GENOMIC DNA]</scope>
    <source>
        <strain evidence="3">VKM Ac-2121</strain>
    </source>
</reference>
<dbReference type="Pfam" id="PF11706">
    <property type="entry name" value="zf-CGNR"/>
    <property type="match status" value="1"/>
</dbReference>
<organism evidence="2 3">
    <name type="scientific">Rathayibacter oskolensis</name>
    <dbReference type="NCBI Taxonomy" id="1891671"/>
    <lineage>
        <taxon>Bacteria</taxon>
        <taxon>Bacillati</taxon>
        <taxon>Actinomycetota</taxon>
        <taxon>Actinomycetes</taxon>
        <taxon>Micrococcales</taxon>
        <taxon>Microbacteriaceae</taxon>
        <taxon>Rathayibacter</taxon>
    </lineage>
</organism>
<dbReference type="PANTHER" id="PTHR35525">
    <property type="entry name" value="BLL6575 PROTEIN"/>
    <property type="match status" value="1"/>
</dbReference>
<dbReference type="PANTHER" id="PTHR35525:SF3">
    <property type="entry name" value="BLL6575 PROTEIN"/>
    <property type="match status" value="1"/>
</dbReference>
<evidence type="ECO:0000313" key="2">
    <source>
        <dbReference type="EMBL" id="SMH30745.1"/>
    </source>
</evidence>
<dbReference type="EMBL" id="FXBM01000001">
    <property type="protein sequence ID" value="SMH30745.1"/>
    <property type="molecule type" value="Genomic_DNA"/>
</dbReference>
<dbReference type="AlphaFoldDB" id="A0A1X7N0K3"/>
<keyword evidence="3" id="KW-1185">Reference proteome</keyword>
<dbReference type="InterPro" id="IPR010852">
    <property type="entry name" value="ABATE"/>
</dbReference>